<accession>A0A3Q3W6Y8</accession>
<dbReference type="GO" id="GO:0008156">
    <property type="term" value="P:negative regulation of DNA replication"/>
    <property type="evidence" value="ECO:0007669"/>
    <property type="project" value="TreeGrafter"/>
</dbReference>
<keyword evidence="2 5" id="KW-0175">Coiled coil</keyword>
<dbReference type="GO" id="GO:0045786">
    <property type="term" value="P:negative regulation of cell cycle"/>
    <property type="evidence" value="ECO:0007669"/>
    <property type="project" value="TreeGrafter"/>
</dbReference>
<evidence type="ECO:0008006" key="9">
    <source>
        <dbReference type="Google" id="ProtNLM"/>
    </source>
</evidence>
<sequence>DTVDISMEMLASVWTCDPCDLRDPGHTPPCLQDTLLQREEELARLQEENKNLREFLNSSFVRNLEQKAKVGSPSSSSLTADGRRNLKRSLMNTDEGTFQDCSYQILSPQQASKRVCRNLTAKFCSESSETSSSSEPNLDLWVLRTLGLKDHNTIDSSLGSTSTSHGCSLSGFVDDAAATSSLSSSSDSSFSPSLSSSVQRPTRQTDYRFNSTTCREAIGDDSQWMSPGSAGTQTPQTPVSRTDLLFSMCLSPSSSVKTHSFPQGQAFVRKDPEGRWNFTWVPRQGPEATC</sequence>
<name>A0A3Q3W6Y8_MOLML</name>
<dbReference type="GO" id="GO:0005634">
    <property type="term" value="C:nucleus"/>
    <property type="evidence" value="ECO:0007669"/>
    <property type="project" value="UniProtKB-SubCell"/>
</dbReference>
<dbReference type="OMA" id="DHHSYWS"/>
<dbReference type="Proteomes" id="UP000261620">
    <property type="component" value="Unplaced"/>
</dbReference>
<evidence type="ECO:0000313" key="7">
    <source>
        <dbReference type="Ensembl" id="ENSMMOP00000012221.1"/>
    </source>
</evidence>
<dbReference type="STRING" id="94237.ENSMMOP00000012221"/>
<evidence type="ECO:0000256" key="1">
    <source>
        <dbReference type="ARBA" id="ARBA00004123"/>
    </source>
</evidence>
<evidence type="ECO:0000256" key="6">
    <source>
        <dbReference type="SAM" id="MobiDB-lite"/>
    </source>
</evidence>
<feature type="region of interest" description="Disordered" evidence="6">
    <location>
        <begin position="183"/>
        <end position="206"/>
    </location>
</feature>
<reference evidence="7" key="1">
    <citation type="submission" date="2025-08" db="UniProtKB">
        <authorList>
            <consortium name="Ensembl"/>
        </authorList>
    </citation>
    <scope>IDENTIFICATION</scope>
</reference>
<keyword evidence="4" id="KW-0131">Cell cycle</keyword>
<evidence type="ECO:0000256" key="3">
    <source>
        <dbReference type="ARBA" id="ARBA00023242"/>
    </source>
</evidence>
<organism evidence="7 8">
    <name type="scientific">Mola mola</name>
    <name type="common">Ocean sunfish</name>
    <name type="synonym">Tetraodon mola</name>
    <dbReference type="NCBI Taxonomy" id="94237"/>
    <lineage>
        <taxon>Eukaryota</taxon>
        <taxon>Metazoa</taxon>
        <taxon>Chordata</taxon>
        <taxon>Craniata</taxon>
        <taxon>Vertebrata</taxon>
        <taxon>Euteleostomi</taxon>
        <taxon>Actinopterygii</taxon>
        <taxon>Neopterygii</taxon>
        <taxon>Teleostei</taxon>
        <taxon>Neoteleostei</taxon>
        <taxon>Acanthomorphata</taxon>
        <taxon>Eupercaria</taxon>
        <taxon>Tetraodontiformes</taxon>
        <taxon>Molidae</taxon>
        <taxon>Mola</taxon>
    </lineage>
</organism>
<keyword evidence="3" id="KW-0539">Nucleus</keyword>
<comment type="subcellular location">
    <subcellularLocation>
        <location evidence="1">Nucleus</location>
    </subcellularLocation>
</comment>
<dbReference type="PANTHER" id="PTHR13372:SF2">
    <property type="entry name" value="GEMININ COILED-COIL DOMAIN-CONTAINING PROTEIN 1"/>
    <property type="match status" value="1"/>
</dbReference>
<proteinExistence type="predicted"/>
<evidence type="ECO:0000256" key="2">
    <source>
        <dbReference type="ARBA" id="ARBA00023054"/>
    </source>
</evidence>
<dbReference type="PANTHER" id="PTHR13372">
    <property type="entry name" value="GEMININ"/>
    <property type="match status" value="1"/>
</dbReference>
<dbReference type="AlphaFoldDB" id="A0A3Q3W6Y8"/>
<feature type="compositionally biased region" description="Low complexity" evidence="6">
    <location>
        <begin position="183"/>
        <end position="197"/>
    </location>
</feature>
<evidence type="ECO:0000256" key="5">
    <source>
        <dbReference type="SAM" id="Coils"/>
    </source>
</evidence>
<reference evidence="7" key="2">
    <citation type="submission" date="2025-09" db="UniProtKB">
        <authorList>
            <consortium name="Ensembl"/>
        </authorList>
    </citation>
    <scope>IDENTIFICATION</scope>
</reference>
<feature type="coiled-coil region" evidence="5">
    <location>
        <begin position="31"/>
        <end position="58"/>
    </location>
</feature>
<protein>
    <recommendedName>
        <fullName evidence="9">Geminin coiled-coil domain containing</fullName>
    </recommendedName>
</protein>
<dbReference type="Ensembl" id="ENSMMOT00000012425.1">
    <property type="protein sequence ID" value="ENSMMOP00000012221.1"/>
    <property type="gene ID" value="ENSMMOG00000009393.1"/>
</dbReference>
<keyword evidence="8" id="KW-1185">Reference proteome</keyword>
<evidence type="ECO:0000256" key="4">
    <source>
        <dbReference type="ARBA" id="ARBA00023306"/>
    </source>
</evidence>
<evidence type="ECO:0000313" key="8">
    <source>
        <dbReference type="Proteomes" id="UP000261620"/>
    </source>
</evidence>